<dbReference type="AlphaFoldDB" id="A0A553ZWI2"/>
<evidence type="ECO:0000256" key="4">
    <source>
        <dbReference type="ARBA" id="ARBA00023002"/>
    </source>
</evidence>
<dbReference type="SUPFAM" id="SSF55469">
    <property type="entry name" value="FMN-dependent nitroreductase-like"/>
    <property type="match status" value="1"/>
</dbReference>
<dbReference type="InterPro" id="IPR029479">
    <property type="entry name" value="Nitroreductase"/>
</dbReference>
<keyword evidence="8" id="KW-1185">Reference proteome</keyword>
<protein>
    <submittedName>
        <fullName evidence="7">Oxygen-insensitive NADPH nitroreductase</fullName>
        <ecNumber evidence="7">1.5.1.38</ecNumber>
    </submittedName>
</protein>
<keyword evidence="4 5" id="KW-0560">Oxidoreductase</keyword>
<evidence type="ECO:0000313" key="8">
    <source>
        <dbReference type="Proteomes" id="UP000318521"/>
    </source>
</evidence>
<dbReference type="InterPro" id="IPR016446">
    <property type="entry name" value="Flavin_OxRdtase_Frp"/>
</dbReference>
<reference evidence="7 8" key="1">
    <citation type="submission" date="2019-07" db="EMBL/GenBank/DDBJ databases">
        <authorList>
            <person name="Park Y.J."/>
            <person name="Jeong S.E."/>
            <person name="Jung H.S."/>
        </authorList>
    </citation>
    <scope>NUCLEOTIDE SEQUENCE [LARGE SCALE GENOMIC DNA]</scope>
    <source>
        <strain evidence="8">P16(2019)</strain>
    </source>
</reference>
<keyword evidence="5" id="KW-0521">NADP</keyword>
<keyword evidence="2 5" id="KW-0285">Flavoprotein</keyword>
<accession>A0A553ZWI2</accession>
<gene>
    <name evidence="7" type="primary">nfsA</name>
    <name evidence="7" type="ORF">FN960_15210</name>
</gene>
<sequence length="252" mass="28076">MTNDFIQTMSAHRSIRKFTTQDVSKEQVEAIISAARWAPSSHHVQAYSVIVVKNPSTKQTLSELTGNQRWVEQCPVFLVFCADYHKISEASERHGQALEIGGAEQLLVGAVDAALVAQNTLLAAESMGLGGVMIGGIRNQPGEVTKLLNLPLHTFPVMGMCLGYPDQDVDQKPRLPQKASVFYEAYDQSFVPDALDAYNETMEHYYLSRKSNARGDTWSKQMAAYMGKPNRPHLNQYLLSQGFLHDVKKESE</sequence>
<dbReference type="PIRSF" id="PIRSF005426">
    <property type="entry name" value="Frp"/>
    <property type="match status" value="1"/>
</dbReference>
<comment type="caution">
    <text evidence="7">The sequence shown here is derived from an EMBL/GenBank/DDBJ whole genome shotgun (WGS) entry which is preliminary data.</text>
</comment>
<dbReference type="Pfam" id="PF00881">
    <property type="entry name" value="Nitroreductase"/>
    <property type="match status" value="1"/>
</dbReference>
<dbReference type="NCBIfam" id="NF008033">
    <property type="entry name" value="PRK10765.1"/>
    <property type="match status" value="1"/>
</dbReference>
<dbReference type="EMBL" id="VLXZ01000009">
    <property type="protein sequence ID" value="TSB45827.1"/>
    <property type="molecule type" value="Genomic_DNA"/>
</dbReference>
<dbReference type="CDD" id="cd02146">
    <property type="entry name" value="NfsA-like"/>
    <property type="match status" value="1"/>
</dbReference>
<dbReference type="Proteomes" id="UP000318521">
    <property type="component" value="Unassembled WGS sequence"/>
</dbReference>
<dbReference type="OrthoDB" id="9775805at2"/>
<dbReference type="Gene3D" id="3.40.109.10">
    <property type="entry name" value="NADH Oxidase"/>
    <property type="match status" value="1"/>
</dbReference>
<comment type="similarity">
    <text evidence="1 5">Belongs to the flavin oxidoreductase frp family.</text>
</comment>
<name>A0A553ZWI2_9BACI</name>
<evidence type="ECO:0000256" key="3">
    <source>
        <dbReference type="ARBA" id="ARBA00022643"/>
    </source>
</evidence>
<dbReference type="GO" id="GO:0052873">
    <property type="term" value="F:FMN reductase (NADPH) activity"/>
    <property type="evidence" value="ECO:0007669"/>
    <property type="project" value="UniProtKB-EC"/>
</dbReference>
<evidence type="ECO:0000259" key="6">
    <source>
        <dbReference type="Pfam" id="PF00881"/>
    </source>
</evidence>
<feature type="domain" description="Nitroreductase" evidence="6">
    <location>
        <begin position="11"/>
        <end position="164"/>
    </location>
</feature>
<dbReference type="PANTHER" id="PTHR43425">
    <property type="entry name" value="OXYGEN-INSENSITIVE NADPH NITROREDUCTASE"/>
    <property type="match status" value="1"/>
</dbReference>
<dbReference type="PANTHER" id="PTHR43425:SF2">
    <property type="entry name" value="OXYGEN-INSENSITIVE NADPH NITROREDUCTASE"/>
    <property type="match status" value="1"/>
</dbReference>
<keyword evidence="3 5" id="KW-0288">FMN</keyword>
<dbReference type="EC" id="1.5.1.38" evidence="7"/>
<proteinExistence type="inferred from homology"/>
<evidence type="ECO:0000313" key="7">
    <source>
        <dbReference type="EMBL" id="TSB45827.1"/>
    </source>
</evidence>
<evidence type="ECO:0000256" key="1">
    <source>
        <dbReference type="ARBA" id="ARBA00008366"/>
    </source>
</evidence>
<organism evidence="7 8">
    <name type="scientific">Alkalicoccobacillus porphyridii</name>
    <dbReference type="NCBI Taxonomy" id="2597270"/>
    <lineage>
        <taxon>Bacteria</taxon>
        <taxon>Bacillati</taxon>
        <taxon>Bacillota</taxon>
        <taxon>Bacilli</taxon>
        <taxon>Bacillales</taxon>
        <taxon>Bacillaceae</taxon>
        <taxon>Alkalicoccobacillus</taxon>
    </lineage>
</organism>
<dbReference type="RefSeq" id="WP_143849695.1">
    <property type="nucleotide sequence ID" value="NZ_VLXZ01000009.1"/>
</dbReference>
<evidence type="ECO:0000256" key="5">
    <source>
        <dbReference type="PIRNR" id="PIRNR005426"/>
    </source>
</evidence>
<evidence type="ECO:0000256" key="2">
    <source>
        <dbReference type="ARBA" id="ARBA00022630"/>
    </source>
</evidence>
<dbReference type="InterPro" id="IPR000415">
    <property type="entry name" value="Nitroreductase-like"/>
</dbReference>